<dbReference type="RefSeq" id="WP_111897807.1">
    <property type="nucleotide sequence ID" value="NZ_CP033459.1"/>
</dbReference>
<proteinExistence type="predicted"/>
<sequence>MNEFKFPKRIGEPKYEIIEGWIRTTTLIDPSYFHDDNIIKAYIIEEEQPPVYERNGFIIVKKDGSREEKISGILHDDYFDKEGFNAALNEALSKYPKLIREKYNERRNT</sequence>
<reference evidence="1 2" key="1">
    <citation type="submission" date="2018-11" db="EMBL/GenBank/DDBJ databases">
        <authorList>
            <person name="Na S.W."/>
            <person name="Baik M."/>
        </authorList>
    </citation>
    <scope>NUCLEOTIDE SEQUENCE [LARGE SCALE GENOMIC DNA]</scope>
    <source>
        <strain evidence="1 2">E39</strain>
    </source>
</reference>
<organism evidence="1 2">
    <name type="scientific">Pseudoprevotella muciniphila</name>
    <dbReference type="NCBI Taxonomy" id="2133944"/>
    <lineage>
        <taxon>Bacteria</taxon>
        <taxon>Pseudomonadati</taxon>
        <taxon>Bacteroidota</taxon>
        <taxon>Bacteroidia</taxon>
        <taxon>Bacteroidales</taxon>
        <taxon>Prevotellaceae</taxon>
        <taxon>Pseudoprevotella</taxon>
    </lineage>
</organism>
<dbReference type="Proteomes" id="UP000249375">
    <property type="component" value="Chromosome"/>
</dbReference>
<dbReference type="KEGG" id="alq:C7Y71_001590"/>
<evidence type="ECO:0000313" key="2">
    <source>
        <dbReference type="Proteomes" id="UP000249375"/>
    </source>
</evidence>
<keyword evidence="2" id="KW-1185">Reference proteome</keyword>
<name>A0A5P8E4E4_9BACT</name>
<accession>A0A5P8E4E4</accession>
<dbReference type="AlphaFoldDB" id="A0A5P8E4E4"/>
<gene>
    <name evidence="1" type="ORF">C7Y71_001590</name>
</gene>
<protein>
    <submittedName>
        <fullName evidence="1">Uncharacterized protein</fullName>
    </submittedName>
</protein>
<dbReference type="EMBL" id="CP033459">
    <property type="protein sequence ID" value="QFQ11817.1"/>
    <property type="molecule type" value="Genomic_DNA"/>
</dbReference>
<evidence type="ECO:0000313" key="1">
    <source>
        <dbReference type="EMBL" id="QFQ11817.1"/>
    </source>
</evidence>